<dbReference type="Proteomes" id="UP000268727">
    <property type="component" value="Unassembled WGS sequence"/>
</dbReference>
<evidence type="ECO:0000256" key="1">
    <source>
        <dbReference type="SAM" id="MobiDB-lite"/>
    </source>
</evidence>
<evidence type="ECO:0000313" key="2">
    <source>
        <dbReference type="EMBL" id="ROP41917.1"/>
    </source>
</evidence>
<gene>
    <name evidence="2" type="ORF">EDD40_7401</name>
</gene>
<feature type="compositionally biased region" description="Pro residues" evidence="1">
    <location>
        <begin position="56"/>
        <end position="65"/>
    </location>
</feature>
<name>A0A3N1HHD1_9PSEU</name>
<evidence type="ECO:0000313" key="3">
    <source>
        <dbReference type="Proteomes" id="UP000268727"/>
    </source>
</evidence>
<dbReference type="AlphaFoldDB" id="A0A3N1HHD1"/>
<reference evidence="2 3" key="1">
    <citation type="submission" date="2018-11" db="EMBL/GenBank/DDBJ databases">
        <title>Sequencing the genomes of 1000 actinobacteria strains.</title>
        <authorList>
            <person name="Klenk H.-P."/>
        </authorList>
    </citation>
    <scope>NUCLEOTIDE SEQUENCE [LARGE SCALE GENOMIC DNA]</scope>
    <source>
        <strain evidence="2 3">DSM 44231</strain>
    </source>
</reference>
<keyword evidence="3" id="KW-1185">Reference proteome</keyword>
<feature type="compositionally biased region" description="Basic and acidic residues" evidence="1">
    <location>
        <begin position="93"/>
        <end position="115"/>
    </location>
</feature>
<comment type="caution">
    <text evidence="2">The sequence shown here is derived from an EMBL/GenBank/DDBJ whole genome shotgun (WGS) entry which is preliminary data.</text>
</comment>
<feature type="region of interest" description="Disordered" evidence="1">
    <location>
        <begin position="248"/>
        <end position="301"/>
    </location>
</feature>
<proteinExistence type="predicted"/>
<feature type="compositionally biased region" description="Polar residues" evidence="1">
    <location>
        <begin position="251"/>
        <end position="270"/>
    </location>
</feature>
<feature type="region of interest" description="Disordered" evidence="1">
    <location>
        <begin position="46"/>
        <end position="135"/>
    </location>
</feature>
<accession>A0A3N1HHD1</accession>
<dbReference type="EMBL" id="RJKM01000001">
    <property type="protein sequence ID" value="ROP41917.1"/>
    <property type="molecule type" value="Genomic_DNA"/>
</dbReference>
<protein>
    <submittedName>
        <fullName evidence="2">Uncharacterized protein</fullName>
    </submittedName>
</protein>
<feature type="region of interest" description="Disordered" evidence="1">
    <location>
        <begin position="1"/>
        <end position="27"/>
    </location>
</feature>
<sequence length="301" mass="32001">MVQRPPPVQETCGVPQEPESCRHLAGRGTPVPAPCFRHVLVNGTPVIQDGKEIPDARPPGDPPAQAPSLISPSRAALQGFADRRAGRVRRCRRGDPQRLDGRQAELCRPRRTRDEAENEAAWAHHPGRTDPHPGITDPIQVTTASGYRGKFTRRPDTANGSACAAFSTSTTTSPDLHGRHFGKHKAVACLDADPARHRAGLTGRRQCRVPEPSEFGTSRTPVPVDEEAWIASPRSALHVLESGLVVGVASNPGSQRSGSAEASGWSTPTSRDAARSVRGPSPAVGLSHSSVTGAGVTTRKR</sequence>
<organism evidence="2 3">
    <name type="scientific">Saccharothrix texasensis</name>
    <dbReference type="NCBI Taxonomy" id="103734"/>
    <lineage>
        <taxon>Bacteria</taxon>
        <taxon>Bacillati</taxon>
        <taxon>Actinomycetota</taxon>
        <taxon>Actinomycetes</taxon>
        <taxon>Pseudonocardiales</taxon>
        <taxon>Pseudonocardiaceae</taxon>
        <taxon>Saccharothrix</taxon>
    </lineage>
</organism>